<dbReference type="AlphaFoldDB" id="A0A1A9I7S2"/>
<evidence type="ECO:0000313" key="2">
    <source>
        <dbReference type="Proteomes" id="UP000077667"/>
    </source>
</evidence>
<dbReference type="Gene3D" id="2.60.40.1120">
    <property type="entry name" value="Carboxypeptidase-like, regulatory domain"/>
    <property type="match status" value="1"/>
</dbReference>
<dbReference type="EMBL" id="CP015772">
    <property type="protein sequence ID" value="ANH82741.1"/>
    <property type="molecule type" value="Genomic_DNA"/>
</dbReference>
<gene>
    <name evidence="1" type="ORF">A8C56_18740</name>
</gene>
<organism evidence="1 2">
    <name type="scientific">Niabella ginsenosidivorans</name>
    <dbReference type="NCBI Taxonomy" id="1176587"/>
    <lineage>
        <taxon>Bacteria</taxon>
        <taxon>Pseudomonadati</taxon>
        <taxon>Bacteroidota</taxon>
        <taxon>Chitinophagia</taxon>
        <taxon>Chitinophagales</taxon>
        <taxon>Chitinophagaceae</taxon>
        <taxon>Niabella</taxon>
    </lineage>
</organism>
<sequence length="260" mass="28378">MLIVSCLTACIKADSYAEPDATIRGTIYDSLTGQPLQLDMGEASIQLLELSWTATAPTPNPNFGANTEGYYNNSRIFKGYYNININGPFVPLAPTWPSVIDSSRNINIQGVTTKDFTVSSMLVIQWVTPPVFNASDSSITATIKVIRGTNHPAYNHDAIKNINFYINGNAPYPANSNYDNRYTNVKTSFPNNETVVLNGVVTSNVFAYGNNYIVKSIGKIAPTSTPRTWWVRVGACTTTNIPVVGTPLNYSTIQTVTVSK</sequence>
<proteinExistence type="predicted"/>
<dbReference type="Gene3D" id="2.60.40.2060">
    <property type="match status" value="1"/>
</dbReference>
<reference evidence="1 2" key="1">
    <citation type="submission" date="2016-05" db="EMBL/GenBank/DDBJ databases">
        <title>Niabella ginsenosidivorans BS26 whole genome sequencing.</title>
        <authorList>
            <person name="Im W.T."/>
            <person name="Siddiqi M.Z."/>
        </authorList>
    </citation>
    <scope>NUCLEOTIDE SEQUENCE [LARGE SCALE GENOMIC DNA]</scope>
    <source>
        <strain evidence="1 2">BS26</strain>
    </source>
</reference>
<protein>
    <submittedName>
        <fullName evidence="1">Uncharacterized protein</fullName>
    </submittedName>
</protein>
<dbReference type="Proteomes" id="UP000077667">
    <property type="component" value="Chromosome"/>
</dbReference>
<name>A0A1A9I7S2_9BACT</name>
<dbReference type="KEGG" id="nia:A8C56_18740"/>
<keyword evidence="2" id="KW-1185">Reference proteome</keyword>
<evidence type="ECO:0000313" key="1">
    <source>
        <dbReference type="EMBL" id="ANH82741.1"/>
    </source>
</evidence>
<dbReference type="STRING" id="1176587.A8C56_18740"/>
<accession>A0A1A9I7S2</accession>